<dbReference type="Gene3D" id="4.10.1210.10">
    <property type="entry name" value="Atu1913-like"/>
    <property type="match status" value="1"/>
</dbReference>
<evidence type="ECO:0000259" key="1">
    <source>
        <dbReference type="Pfam" id="PF08980"/>
    </source>
</evidence>
<gene>
    <name evidence="2" type="ORF">PZE19_26095</name>
</gene>
<comment type="caution">
    <text evidence="2">The sequence shown here is derived from an EMBL/GenBank/DDBJ whole genome shotgun (WGS) entry which is preliminary data.</text>
</comment>
<accession>A0ABT6FI74</accession>
<evidence type="ECO:0000313" key="3">
    <source>
        <dbReference type="Proteomes" id="UP001216907"/>
    </source>
</evidence>
<name>A0ABT6FI74_9BACT</name>
<dbReference type="InterPro" id="IPR015073">
    <property type="entry name" value="DUF1883"/>
</dbReference>
<dbReference type="RefSeq" id="WP_277863536.1">
    <property type="nucleotide sequence ID" value="NZ_JARRAG010000002.1"/>
</dbReference>
<feature type="domain" description="DUF1883" evidence="1">
    <location>
        <begin position="1"/>
        <end position="84"/>
    </location>
</feature>
<sequence>MNFLHQEFDVGPDDLIEVTLDGQANVMLLDTANFENYCAGRAFQYYGGLAKQSPMRLSPPHQGRWHLAVDLGGYGGTVKAGVRLHRGVGATR</sequence>
<protein>
    <submittedName>
        <fullName evidence="2">DUF1883 domain-containing protein</fullName>
    </submittedName>
</protein>
<keyword evidence="3" id="KW-1185">Reference proteome</keyword>
<evidence type="ECO:0000313" key="2">
    <source>
        <dbReference type="EMBL" id="MDG3007250.1"/>
    </source>
</evidence>
<dbReference type="SUPFAM" id="SSF141099">
    <property type="entry name" value="Atu1913-like"/>
    <property type="match status" value="1"/>
</dbReference>
<organism evidence="2 3">
    <name type="scientific">Paludisphaera mucosa</name>
    <dbReference type="NCBI Taxonomy" id="3030827"/>
    <lineage>
        <taxon>Bacteria</taxon>
        <taxon>Pseudomonadati</taxon>
        <taxon>Planctomycetota</taxon>
        <taxon>Planctomycetia</taxon>
        <taxon>Isosphaerales</taxon>
        <taxon>Isosphaeraceae</taxon>
        <taxon>Paludisphaera</taxon>
    </lineage>
</organism>
<reference evidence="2 3" key="1">
    <citation type="submission" date="2023-03" db="EMBL/GenBank/DDBJ databases">
        <title>Paludisphaera mucosa sp. nov. a novel planctomycete from northern fen.</title>
        <authorList>
            <person name="Ivanova A."/>
        </authorList>
    </citation>
    <scope>NUCLEOTIDE SEQUENCE [LARGE SCALE GENOMIC DNA]</scope>
    <source>
        <strain evidence="2 3">Pla2</strain>
    </source>
</reference>
<dbReference type="Proteomes" id="UP001216907">
    <property type="component" value="Unassembled WGS sequence"/>
</dbReference>
<dbReference type="Pfam" id="PF08980">
    <property type="entry name" value="DUF1883"/>
    <property type="match status" value="1"/>
</dbReference>
<proteinExistence type="predicted"/>
<dbReference type="InterPro" id="IPR036488">
    <property type="entry name" value="DUF1883-like_sf"/>
</dbReference>
<dbReference type="EMBL" id="JARRAG010000002">
    <property type="protein sequence ID" value="MDG3007250.1"/>
    <property type="molecule type" value="Genomic_DNA"/>
</dbReference>